<dbReference type="AlphaFoldDB" id="A0A089QJ74"/>
<dbReference type="GO" id="GO:0003677">
    <property type="term" value="F:DNA binding"/>
    <property type="evidence" value="ECO:0007669"/>
    <property type="project" value="InterPro"/>
</dbReference>
<dbReference type="GO" id="GO:0003887">
    <property type="term" value="F:DNA-directed DNA polymerase activity"/>
    <property type="evidence" value="ECO:0007669"/>
    <property type="project" value="UniProtKB-EC"/>
</dbReference>
<keyword evidence="5" id="KW-0548">Nucleotidyltransferase</keyword>
<protein>
    <recommendedName>
        <fullName evidence="1">DNA-directed DNA polymerase</fullName>
        <ecNumber evidence="1">2.7.7.7</ecNumber>
    </recommendedName>
</protein>
<name>A0A089QJ74_9LACO</name>
<dbReference type="EMBL" id="CP007646">
    <property type="protein sequence ID" value="AIR11011.1"/>
    <property type="molecule type" value="Genomic_DNA"/>
</dbReference>
<evidence type="ECO:0000313" key="5">
    <source>
        <dbReference type="EMBL" id="AIR11011.1"/>
    </source>
</evidence>
<evidence type="ECO:0000256" key="2">
    <source>
        <dbReference type="ARBA" id="ARBA00022705"/>
    </source>
</evidence>
<gene>
    <name evidence="5" type="ORF">LSJ_1351</name>
</gene>
<keyword evidence="5" id="KW-0808">Transferase</keyword>
<keyword evidence="2" id="KW-0235">DNA replication</keyword>
<dbReference type="EC" id="2.7.7.7" evidence="1"/>
<evidence type="ECO:0000256" key="1">
    <source>
        <dbReference type="ARBA" id="ARBA00012417"/>
    </source>
</evidence>
<feature type="domain" description="DNA-directed DNA polymerase family A palm" evidence="4">
    <location>
        <begin position="366"/>
        <end position="610"/>
    </location>
</feature>
<dbReference type="Proteomes" id="UP000029488">
    <property type="component" value="Chromosome"/>
</dbReference>
<dbReference type="SMART" id="SM00482">
    <property type="entry name" value="POLAc"/>
    <property type="match status" value="1"/>
</dbReference>
<evidence type="ECO:0000313" key="6">
    <source>
        <dbReference type="Proteomes" id="UP000029488"/>
    </source>
</evidence>
<dbReference type="SUPFAM" id="SSF56672">
    <property type="entry name" value="DNA/RNA polymerases"/>
    <property type="match status" value="1"/>
</dbReference>
<dbReference type="GO" id="GO:0006261">
    <property type="term" value="P:DNA-templated DNA replication"/>
    <property type="evidence" value="ECO:0007669"/>
    <property type="project" value="InterPro"/>
</dbReference>
<dbReference type="GO" id="GO:0006302">
    <property type="term" value="P:double-strand break repair"/>
    <property type="evidence" value="ECO:0007669"/>
    <property type="project" value="TreeGrafter"/>
</dbReference>
<organism evidence="5 6">
    <name type="scientific">Ligilactobacillus salivarius</name>
    <dbReference type="NCBI Taxonomy" id="1624"/>
    <lineage>
        <taxon>Bacteria</taxon>
        <taxon>Bacillati</taxon>
        <taxon>Bacillota</taxon>
        <taxon>Bacilli</taxon>
        <taxon>Lactobacillales</taxon>
        <taxon>Lactobacillaceae</taxon>
        <taxon>Ligilactobacillus</taxon>
    </lineage>
</organism>
<proteinExistence type="predicted"/>
<dbReference type="Pfam" id="PF00476">
    <property type="entry name" value="DNA_pol_A"/>
    <property type="match status" value="1"/>
</dbReference>
<dbReference type="KEGG" id="lsj:LSJ_1351"/>
<dbReference type="InterPro" id="IPR002298">
    <property type="entry name" value="DNA_polymerase_A"/>
</dbReference>
<dbReference type="InterPro" id="IPR001098">
    <property type="entry name" value="DNA-dir_DNA_pol_A_palm_dom"/>
</dbReference>
<accession>A0A089QJ74</accession>
<dbReference type="Gene3D" id="1.10.150.20">
    <property type="entry name" value="5' to 3' exonuclease, C-terminal subdomain"/>
    <property type="match status" value="1"/>
</dbReference>
<evidence type="ECO:0000256" key="3">
    <source>
        <dbReference type="ARBA" id="ARBA00049244"/>
    </source>
</evidence>
<dbReference type="CDD" id="cd08642">
    <property type="entry name" value="DNA_pol_A_pol_I_A"/>
    <property type="match status" value="1"/>
</dbReference>
<evidence type="ECO:0000259" key="4">
    <source>
        <dbReference type="SMART" id="SM00482"/>
    </source>
</evidence>
<sequence length="644" mass="72360">MHQISIDIETYSSVNLAKSGAYPYAASSDFELLLFGYAVDFGPVKVIDLTQGEQIPIEIYQALDDPKIIKSAFNAQFERVCLSRFVGHQLSPQGWHCSRVWAATLGLPLSLKDVGTVLGLDKQKITAGKELVKYFCTPCMPTKTNQGRTRNFPYHAPDKWQLFKEYNQRDVEVEMAISQKLSSYPVPQSEWELYWMDQRINDRGILIDQELVDNAIKCDQTFRQQYFAKSQKITGLDNPNSPLQLKTWLNEQGVQVDSLAKAAVADLVKTSSGQIKKVLTLRQLLAKSSVKKYQAMQNAMSNDHRVHGLLQFYGATRTGRWAGRLVQVQNLPRNSLPELQAVRDLVKQGNFETLGLLYESVPDVLSQLIRTAFIPKAGYSFYVADFSAVEARVIAWLSGETWRQEAFAQNKDIYCESASQMFGVPVVKHGINGELRQKGKIAELALGYGGSVGALKAMGAPKMGLTEDELPPLVTMWREASPNIVQFWWDVDQAAKNCIRTHLHTNTHGMNFSYQGNCLFIQLRSGRRLCYPQPKIGLNRFGSESITFMGINTVKKWGRIETYGAKLVENIVQATSRDLLAWAMFRLEKAGYPSVMHIHDETVIEAPKGKSLDEIIAIMTETPSWAKGLILNAAGFVGDFYQKD</sequence>
<dbReference type="InterPro" id="IPR043502">
    <property type="entry name" value="DNA/RNA_pol_sf"/>
</dbReference>
<comment type="catalytic activity">
    <reaction evidence="3">
        <text>DNA(n) + a 2'-deoxyribonucleoside 5'-triphosphate = DNA(n+1) + diphosphate</text>
        <dbReference type="Rhea" id="RHEA:22508"/>
        <dbReference type="Rhea" id="RHEA-COMP:17339"/>
        <dbReference type="Rhea" id="RHEA-COMP:17340"/>
        <dbReference type="ChEBI" id="CHEBI:33019"/>
        <dbReference type="ChEBI" id="CHEBI:61560"/>
        <dbReference type="ChEBI" id="CHEBI:173112"/>
        <dbReference type="EC" id="2.7.7.7"/>
    </reaction>
</comment>
<dbReference type="PANTHER" id="PTHR10133">
    <property type="entry name" value="DNA POLYMERASE I"/>
    <property type="match status" value="1"/>
</dbReference>
<reference evidence="5 6" key="1">
    <citation type="journal article" date="2014" name="BMC Genomics">
        <title>Unusual genome complexity in Lactobacillus salivarius JCM1046.</title>
        <authorList>
            <person name="Raftis E.J."/>
            <person name="Forde B.M."/>
            <person name="Claesson M.J."/>
            <person name="O'Toole P.W."/>
        </authorList>
    </citation>
    <scope>NUCLEOTIDE SEQUENCE [LARGE SCALE GENOMIC DNA]</scope>
    <source>
        <strain evidence="5 6">JCM1046</strain>
    </source>
</reference>
<dbReference type="PANTHER" id="PTHR10133:SF27">
    <property type="entry name" value="DNA POLYMERASE NU"/>
    <property type="match status" value="1"/>
</dbReference>
<dbReference type="RefSeq" id="WP_044005193.1">
    <property type="nucleotide sequence ID" value="NZ_CP007646.1"/>
</dbReference>